<keyword evidence="4 8" id="KW-0812">Transmembrane</keyword>
<evidence type="ECO:0000256" key="4">
    <source>
        <dbReference type="ARBA" id="ARBA00022692"/>
    </source>
</evidence>
<dbReference type="PROSITE" id="PS50920">
    <property type="entry name" value="SOLCAR"/>
    <property type="match status" value="2"/>
</dbReference>
<evidence type="ECO:0000256" key="3">
    <source>
        <dbReference type="ARBA" id="ARBA00022448"/>
    </source>
</evidence>
<dbReference type="AlphaFoldDB" id="A0A1Z5K3G4"/>
<comment type="subcellular location">
    <subcellularLocation>
        <location evidence="1">Membrane</location>
        <topology evidence="1">Multi-pass membrane protein</topology>
    </subcellularLocation>
</comment>
<dbReference type="EMBL" id="BDSP01000152">
    <property type="protein sequence ID" value="GAX20749.1"/>
    <property type="molecule type" value="Genomic_DNA"/>
</dbReference>
<proteinExistence type="inferred from homology"/>
<dbReference type="InterPro" id="IPR023395">
    <property type="entry name" value="MCP_dom_sf"/>
</dbReference>
<dbReference type="SUPFAM" id="SSF103506">
    <property type="entry name" value="Mitochondrial carrier"/>
    <property type="match status" value="1"/>
</dbReference>
<reference evidence="11 12" key="1">
    <citation type="journal article" date="2015" name="Plant Cell">
        <title>Oil accumulation by the oleaginous diatom Fistulifera solaris as revealed by the genome and transcriptome.</title>
        <authorList>
            <person name="Tanaka T."/>
            <person name="Maeda Y."/>
            <person name="Veluchamy A."/>
            <person name="Tanaka M."/>
            <person name="Abida H."/>
            <person name="Marechal E."/>
            <person name="Bowler C."/>
            <person name="Muto M."/>
            <person name="Sunaga Y."/>
            <person name="Tanaka M."/>
            <person name="Yoshino T."/>
            <person name="Taniguchi T."/>
            <person name="Fukuda Y."/>
            <person name="Nemoto M."/>
            <person name="Matsumoto M."/>
            <person name="Wong P.S."/>
            <person name="Aburatani S."/>
            <person name="Fujibuchi W."/>
        </authorList>
    </citation>
    <scope>NUCLEOTIDE SEQUENCE [LARGE SCALE GENOMIC DNA]</scope>
    <source>
        <strain evidence="11 12">JPCC DA0580</strain>
    </source>
</reference>
<sequence length="297" mass="33372">MSSSETQSNRALSDAVAGTLAGLISLWSFYPLDVYKTLIQGCPAVSSSTKLHSLLAGIQWKSAHTAASNFVYFYLYSSVQRIVRKRHRQQSPSVLLRLLMAAVAAIGNTFVTLPLDVISTQEQQQQQIHMKHLSVIRPQTFPTPSLNSAKIQQYASELSKYWKGLLPSLLLCANPSIHYTVFDSIRHRILHRDASHQQNRPLHWMEAFCLGAIAKLVATIATYPLIRAKMLIVTQSIQGGLWNTLRKEYNERGCSGLYQGCRLQLLHTLLKSALLMMIRERLTEVTHSFLSADKPLV</sequence>
<organism evidence="11 12">
    <name type="scientific">Fistulifera solaris</name>
    <name type="common">Oleaginous diatom</name>
    <dbReference type="NCBI Taxonomy" id="1519565"/>
    <lineage>
        <taxon>Eukaryota</taxon>
        <taxon>Sar</taxon>
        <taxon>Stramenopiles</taxon>
        <taxon>Ochrophyta</taxon>
        <taxon>Bacillariophyta</taxon>
        <taxon>Bacillariophyceae</taxon>
        <taxon>Bacillariophycidae</taxon>
        <taxon>Naviculales</taxon>
        <taxon>Naviculaceae</taxon>
        <taxon>Fistulifera</taxon>
    </lineage>
</organism>
<gene>
    <name evidence="11" type="ORF">FisN_7Hh059</name>
</gene>
<evidence type="ECO:0000313" key="11">
    <source>
        <dbReference type="EMBL" id="GAX20749.1"/>
    </source>
</evidence>
<dbReference type="InParanoid" id="A0A1Z5K3G4"/>
<dbReference type="InterPro" id="IPR018108">
    <property type="entry name" value="MCP_transmembrane"/>
</dbReference>
<dbReference type="GO" id="GO:0016020">
    <property type="term" value="C:membrane"/>
    <property type="evidence" value="ECO:0007669"/>
    <property type="project" value="UniProtKB-SubCell"/>
</dbReference>
<keyword evidence="12" id="KW-1185">Reference proteome</keyword>
<evidence type="ECO:0000256" key="9">
    <source>
        <dbReference type="RuleBase" id="RU000488"/>
    </source>
</evidence>
<evidence type="ECO:0000256" key="7">
    <source>
        <dbReference type="ARBA" id="ARBA00023136"/>
    </source>
</evidence>
<dbReference type="InterPro" id="IPR052217">
    <property type="entry name" value="Mito/Peroxisomal_Carrier"/>
</dbReference>
<evidence type="ECO:0000256" key="10">
    <source>
        <dbReference type="SAM" id="Phobius"/>
    </source>
</evidence>
<feature type="transmembrane region" description="Helical" evidence="10">
    <location>
        <begin position="95"/>
        <end position="115"/>
    </location>
</feature>
<evidence type="ECO:0000256" key="2">
    <source>
        <dbReference type="ARBA" id="ARBA00006375"/>
    </source>
</evidence>
<protein>
    <submittedName>
        <fullName evidence="11">Uncharacterized protein</fullName>
    </submittedName>
</protein>
<evidence type="ECO:0000256" key="8">
    <source>
        <dbReference type="PROSITE-ProRule" id="PRU00282"/>
    </source>
</evidence>
<comment type="similarity">
    <text evidence="2 9">Belongs to the mitochondrial carrier (TC 2.A.29) family.</text>
</comment>
<accession>A0A1Z5K3G4</accession>
<feature type="repeat" description="Solcar" evidence="8">
    <location>
        <begin position="92"/>
        <end position="188"/>
    </location>
</feature>
<dbReference type="OrthoDB" id="446044at2759"/>
<name>A0A1Z5K3G4_FISSO</name>
<keyword evidence="5" id="KW-0677">Repeat</keyword>
<keyword evidence="7 8" id="KW-0472">Membrane</keyword>
<dbReference type="GO" id="GO:0015217">
    <property type="term" value="F:ADP transmembrane transporter activity"/>
    <property type="evidence" value="ECO:0007669"/>
    <property type="project" value="TreeGrafter"/>
</dbReference>
<evidence type="ECO:0000256" key="6">
    <source>
        <dbReference type="ARBA" id="ARBA00022989"/>
    </source>
</evidence>
<keyword evidence="6 10" id="KW-1133">Transmembrane helix</keyword>
<dbReference type="PANTHER" id="PTHR45939:SF1">
    <property type="entry name" value="MITOCHONDRIAL THIAMINE PYROPHOSPHATE CARRIER 1-RELATED"/>
    <property type="match status" value="1"/>
</dbReference>
<feature type="repeat" description="Solcar" evidence="8">
    <location>
        <begin position="202"/>
        <end position="285"/>
    </location>
</feature>
<dbReference type="Proteomes" id="UP000198406">
    <property type="component" value="Unassembled WGS sequence"/>
</dbReference>
<dbReference type="Pfam" id="PF00153">
    <property type="entry name" value="Mito_carr"/>
    <property type="match status" value="2"/>
</dbReference>
<evidence type="ECO:0000256" key="5">
    <source>
        <dbReference type="ARBA" id="ARBA00022737"/>
    </source>
</evidence>
<dbReference type="PANTHER" id="PTHR45939">
    <property type="entry name" value="PEROXISOMAL MEMBRANE PROTEIN PMP34-RELATED"/>
    <property type="match status" value="1"/>
</dbReference>
<feature type="transmembrane region" description="Helical" evidence="10">
    <location>
        <begin position="12"/>
        <end position="30"/>
    </location>
</feature>
<comment type="caution">
    <text evidence="11">The sequence shown here is derived from an EMBL/GenBank/DDBJ whole genome shotgun (WGS) entry which is preliminary data.</text>
</comment>
<dbReference type="Gene3D" id="1.50.40.10">
    <property type="entry name" value="Mitochondrial carrier domain"/>
    <property type="match status" value="1"/>
</dbReference>
<evidence type="ECO:0000256" key="1">
    <source>
        <dbReference type="ARBA" id="ARBA00004141"/>
    </source>
</evidence>
<keyword evidence="3 9" id="KW-0813">Transport</keyword>
<evidence type="ECO:0000313" key="12">
    <source>
        <dbReference type="Proteomes" id="UP000198406"/>
    </source>
</evidence>